<dbReference type="EMBL" id="CAFABA010000035">
    <property type="protein sequence ID" value="CAB4827066.1"/>
    <property type="molecule type" value="Genomic_DNA"/>
</dbReference>
<dbReference type="GO" id="GO:0005886">
    <property type="term" value="C:plasma membrane"/>
    <property type="evidence" value="ECO:0007669"/>
    <property type="project" value="TreeGrafter"/>
</dbReference>
<name>A0A6J6TI27_9ZZZZ</name>
<dbReference type="Gene3D" id="2.40.110.10">
    <property type="entry name" value="Butyryl-CoA Dehydrogenase, subunit A, domain 2"/>
    <property type="match status" value="1"/>
</dbReference>
<dbReference type="InterPro" id="IPR013786">
    <property type="entry name" value="AcylCoA_DH/ox_N"/>
</dbReference>
<feature type="domain" description="Acyl-CoA oxidase/dehydrogenase middle" evidence="7">
    <location>
        <begin position="136"/>
        <end position="229"/>
    </location>
</feature>
<dbReference type="InterPro" id="IPR046373">
    <property type="entry name" value="Acyl-CoA_Oxase/DH_mid-dom_sf"/>
</dbReference>
<feature type="domain" description="Acyl-CoA dehydrogenase/oxidase N-terminal" evidence="8">
    <location>
        <begin position="50"/>
        <end position="132"/>
    </location>
</feature>
<evidence type="ECO:0000256" key="1">
    <source>
        <dbReference type="ARBA" id="ARBA00001974"/>
    </source>
</evidence>
<keyword evidence="4" id="KW-0274">FAD</keyword>
<keyword evidence="5" id="KW-0560">Oxidoreductase</keyword>
<evidence type="ECO:0000313" key="9">
    <source>
        <dbReference type="EMBL" id="CAB4745979.1"/>
    </source>
</evidence>
<dbReference type="FunFam" id="2.40.110.10:FF:000011">
    <property type="entry name" value="Acyl-CoA dehydrogenase FadE34"/>
    <property type="match status" value="1"/>
</dbReference>
<dbReference type="InterPro" id="IPR009075">
    <property type="entry name" value="AcylCo_DH/oxidase_C"/>
</dbReference>
<dbReference type="InterPro" id="IPR006091">
    <property type="entry name" value="Acyl-CoA_Oxase/DH_mid-dom"/>
</dbReference>
<dbReference type="InterPro" id="IPR009100">
    <property type="entry name" value="AcylCoA_DH/oxidase_NM_dom_sf"/>
</dbReference>
<dbReference type="PANTHER" id="PTHR43292">
    <property type="entry name" value="ACYL-COA DEHYDROGENASE"/>
    <property type="match status" value="1"/>
</dbReference>
<organism evidence="9">
    <name type="scientific">freshwater metagenome</name>
    <dbReference type="NCBI Taxonomy" id="449393"/>
    <lineage>
        <taxon>unclassified sequences</taxon>
        <taxon>metagenomes</taxon>
        <taxon>ecological metagenomes</taxon>
    </lineage>
</organism>
<evidence type="ECO:0000313" key="10">
    <source>
        <dbReference type="EMBL" id="CAB4827066.1"/>
    </source>
</evidence>
<dbReference type="GO" id="GO:0016627">
    <property type="term" value="F:oxidoreductase activity, acting on the CH-CH group of donors"/>
    <property type="evidence" value="ECO:0007669"/>
    <property type="project" value="InterPro"/>
</dbReference>
<keyword evidence="3" id="KW-0285">Flavoprotein</keyword>
<sequence length="407" mass="44687">MDFDESPAEVAFRAESLAFLEAQAKPFVEDALGDERSIFITDHDVESRYVKRCCDWQSVKYDYGWAGITWPKEYGGRGGTGFQDAIFRQEEAKFINASGVFAVGLGMAGPTLMAHGTDAQKDRFLKPMLRGEEVWCQLFSEPNAGSDLGGLATSAVRDGDEWIVNGQKVWNSGAHYSDWGILLTRTNLDASKHRGITYFLVDMRTPGIDVRPLRQITGAAHFNEVFLTDVRIPHENIIGQIDAGWGPMMTTLSNERTLIGGATRGDFTEIADLARRTGSHRSPALRQDLARSYTRSAILKFLGYRVRTATARGVAPGPESSIMKLLVSEHMSGQGDLVLAMQGAGGMLAGADALDGGRWQMEFLGQWSSKIGGGTDEIQRNTIGEKVLALPPEPRVDKNIPFRDIPK</sequence>
<dbReference type="Pfam" id="PF00441">
    <property type="entry name" value="Acyl-CoA_dh_1"/>
    <property type="match status" value="1"/>
</dbReference>
<dbReference type="Pfam" id="PF02770">
    <property type="entry name" value="Acyl-CoA_dh_M"/>
    <property type="match status" value="1"/>
</dbReference>
<proteinExistence type="inferred from homology"/>
<evidence type="ECO:0000259" key="8">
    <source>
        <dbReference type="Pfam" id="PF02771"/>
    </source>
</evidence>
<evidence type="ECO:0000259" key="7">
    <source>
        <dbReference type="Pfam" id="PF02770"/>
    </source>
</evidence>
<evidence type="ECO:0000256" key="3">
    <source>
        <dbReference type="ARBA" id="ARBA00022630"/>
    </source>
</evidence>
<evidence type="ECO:0000256" key="5">
    <source>
        <dbReference type="ARBA" id="ARBA00023002"/>
    </source>
</evidence>
<dbReference type="EMBL" id="CAEZYR010000050">
    <property type="protein sequence ID" value="CAB4745979.1"/>
    <property type="molecule type" value="Genomic_DNA"/>
</dbReference>
<evidence type="ECO:0000256" key="4">
    <source>
        <dbReference type="ARBA" id="ARBA00022827"/>
    </source>
</evidence>
<dbReference type="GO" id="GO:0050660">
    <property type="term" value="F:flavin adenine dinucleotide binding"/>
    <property type="evidence" value="ECO:0007669"/>
    <property type="project" value="InterPro"/>
</dbReference>
<dbReference type="AlphaFoldDB" id="A0A6J6TI27"/>
<dbReference type="SUPFAM" id="SSF47203">
    <property type="entry name" value="Acyl-CoA dehydrogenase C-terminal domain-like"/>
    <property type="match status" value="1"/>
</dbReference>
<evidence type="ECO:0000259" key="6">
    <source>
        <dbReference type="Pfam" id="PF00441"/>
    </source>
</evidence>
<dbReference type="Gene3D" id="1.10.540.10">
    <property type="entry name" value="Acyl-CoA dehydrogenase/oxidase, N-terminal domain"/>
    <property type="match status" value="1"/>
</dbReference>
<gene>
    <name evidence="9" type="ORF">UFOPK2754_01511</name>
    <name evidence="10" type="ORF">UFOPK3139_01102</name>
</gene>
<reference evidence="9" key="1">
    <citation type="submission" date="2020-05" db="EMBL/GenBank/DDBJ databases">
        <authorList>
            <person name="Chiriac C."/>
            <person name="Salcher M."/>
            <person name="Ghai R."/>
            <person name="Kavagutti S V."/>
        </authorList>
    </citation>
    <scope>NUCLEOTIDE SEQUENCE</scope>
</reference>
<feature type="domain" description="Acyl-CoA dehydrogenase/oxidase C-terminal" evidence="6">
    <location>
        <begin position="243"/>
        <end position="387"/>
    </location>
</feature>
<dbReference type="InterPro" id="IPR037069">
    <property type="entry name" value="AcylCoA_DH/ox_N_sf"/>
</dbReference>
<accession>A0A6J6TI27</accession>
<comment type="cofactor">
    <cofactor evidence="1">
        <name>FAD</name>
        <dbReference type="ChEBI" id="CHEBI:57692"/>
    </cofactor>
</comment>
<comment type="similarity">
    <text evidence="2">Belongs to the acyl-CoA dehydrogenase family.</text>
</comment>
<dbReference type="Pfam" id="PF02771">
    <property type="entry name" value="Acyl-CoA_dh_N"/>
    <property type="match status" value="1"/>
</dbReference>
<dbReference type="PANTHER" id="PTHR43292:SF4">
    <property type="entry name" value="ACYL-COA DEHYDROGENASE FADE34"/>
    <property type="match status" value="1"/>
</dbReference>
<dbReference type="InterPro" id="IPR036250">
    <property type="entry name" value="AcylCo_DH-like_C"/>
</dbReference>
<dbReference type="Gene3D" id="1.20.140.10">
    <property type="entry name" value="Butyryl-CoA Dehydrogenase, subunit A, domain 3"/>
    <property type="match status" value="1"/>
</dbReference>
<evidence type="ECO:0000256" key="2">
    <source>
        <dbReference type="ARBA" id="ARBA00009347"/>
    </source>
</evidence>
<protein>
    <submittedName>
        <fullName evidence="9">Unannotated protein</fullName>
    </submittedName>
</protein>
<dbReference type="SUPFAM" id="SSF56645">
    <property type="entry name" value="Acyl-CoA dehydrogenase NM domain-like"/>
    <property type="match status" value="1"/>
</dbReference>
<dbReference type="InterPro" id="IPR052161">
    <property type="entry name" value="Mycobact_Acyl-CoA_DH"/>
</dbReference>